<gene>
    <name evidence="2" type="ORF">PAC_16350</name>
</gene>
<dbReference type="Pfam" id="PF06985">
    <property type="entry name" value="HET"/>
    <property type="match status" value="1"/>
</dbReference>
<proteinExistence type="predicted"/>
<feature type="domain" description="Heterokaryon incompatibility" evidence="1">
    <location>
        <begin position="190"/>
        <end position="339"/>
    </location>
</feature>
<keyword evidence="3" id="KW-1185">Reference proteome</keyword>
<organism evidence="2 3">
    <name type="scientific">Phialocephala subalpina</name>
    <dbReference type="NCBI Taxonomy" id="576137"/>
    <lineage>
        <taxon>Eukaryota</taxon>
        <taxon>Fungi</taxon>
        <taxon>Dikarya</taxon>
        <taxon>Ascomycota</taxon>
        <taxon>Pezizomycotina</taxon>
        <taxon>Leotiomycetes</taxon>
        <taxon>Helotiales</taxon>
        <taxon>Mollisiaceae</taxon>
        <taxon>Phialocephala</taxon>
        <taxon>Phialocephala fortinii species complex</taxon>
    </lineage>
</organism>
<dbReference type="EMBL" id="FJOG01000037">
    <property type="protein sequence ID" value="CZR66449.1"/>
    <property type="molecule type" value="Genomic_DNA"/>
</dbReference>
<dbReference type="Proteomes" id="UP000184330">
    <property type="component" value="Unassembled WGS sequence"/>
</dbReference>
<evidence type="ECO:0000313" key="2">
    <source>
        <dbReference type="EMBL" id="CZR66449.1"/>
    </source>
</evidence>
<reference evidence="2 3" key="1">
    <citation type="submission" date="2016-03" db="EMBL/GenBank/DDBJ databases">
        <authorList>
            <person name="Ploux O."/>
        </authorList>
    </citation>
    <scope>NUCLEOTIDE SEQUENCE [LARGE SCALE GENOMIC DNA]</scope>
    <source>
        <strain evidence="2 3">UAMH 11012</strain>
    </source>
</reference>
<dbReference type="OrthoDB" id="3523692at2759"/>
<dbReference type="AlphaFoldDB" id="A0A1L7XN30"/>
<protein>
    <recommendedName>
        <fullName evidence="1">Heterokaryon incompatibility domain-containing protein</fullName>
    </recommendedName>
</protein>
<accession>A0A1L7XN30</accession>
<dbReference type="PANTHER" id="PTHR33112">
    <property type="entry name" value="DOMAIN PROTEIN, PUTATIVE-RELATED"/>
    <property type="match status" value="1"/>
</dbReference>
<name>A0A1L7XN30_9HELO</name>
<dbReference type="PANTHER" id="PTHR33112:SF16">
    <property type="entry name" value="HETEROKARYON INCOMPATIBILITY DOMAIN-CONTAINING PROTEIN"/>
    <property type="match status" value="1"/>
</dbReference>
<evidence type="ECO:0000313" key="3">
    <source>
        <dbReference type="Proteomes" id="UP000184330"/>
    </source>
</evidence>
<dbReference type="InterPro" id="IPR010730">
    <property type="entry name" value="HET"/>
</dbReference>
<evidence type="ECO:0000259" key="1">
    <source>
        <dbReference type="Pfam" id="PF06985"/>
    </source>
</evidence>
<sequence length="726" mass="81987">MSTASGDEKVLGKLEWYYKGGDKTCFCNFCEQHSHRWDQFRPRRIDPNAVAKIECWFQRLVFKVFLDFLDSDDIEIHVLPLEGDNQFCRLRFWAGEDTGAIHLFGPYNLPSTTSLTDFSLELPCAFPGVSEEKMLAVASGWVQSCVSSHPECQEPITPDIQAPSRLLDLSGSHTTGLVKLVETRLLKVQYAALSYCWGDGLPLKTTKATIQKMMTSIRFIDLPITFQDAVRVCNVLGIRYLWIDSICIVQDDFDEWSSEAQKMCSIYECAYVTLAATSSESCSKGFLRPQAPNLPRSYCIPFDAVSIGNQSHQLLACWDYSMYHNADEPLHLRAWCLQEWILPRRLLSFRKLEMEYICRHGRICDCNGTTKRSKSMDWVSIFNKALQSPNDASVYQGWLKLVQDYSRRKITKNSDRIPALAGLASKFAQRLSSDTYLAGLWAGDIFRGLGFFITTLENGRSLRAPKENETSPSWSWASVRGEPIFVAQEDSDNVKCKPCDAVIQSAFWSLTPPTKSPILHQYIELFGRLLPAHLHFDDTDERSTQGMLYPFLETQTALTYDKERGTDFISDCQLKPVPIVRAMRSDWESKSQSQGSSFHSCAECSASIKPLRAGGFQEVEESYTATSYTTAARTDSSGHKFEALVYCLRILEPREQQGSKDQIEHSIVLGDMREREIVRPNFVFESGDRPHPRLGGNSRGVDSGVDLGLDRLGLVRVDPSRSGVDS</sequence>
<dbReference type="STRING" id="576137.A0A1L7XN30"/>